<comment type="caution">
    <text evidence="1">The sequence shown here is derived from an EMBL/GenBank/DDBJ whole genome shotgun (WGS) entry which is preliminary data.</text>
</comment>
<dbReference type="AlphaFoldDB" id="A0A432X9P3"/>
<reference evidence="1 2" key="1">
    <citation type="journal article" date="2011" name="Front. Microbiol.">
        <title>Genomic signatures of strain selection and enhancement in Bacillus atrophaeus var. globigii, a historical biowarfare simulant.</title>
        <authorList>
            <person name="Gibbons H.S."/>
            <person name="Broomall S.M."/>
            <person name="McNew L.A."/>
            <person name="Daligault H."/>
            <person name="Chapman C."/>
            <person name="Bruce D."/>
            <person name="Karavis M."/>
            <person name="Krepps M."/>
            <person name="McGregor P.A."/>
            <person name="Hong C."/>
            <person name="Park K.H."/>
            <person name="Akmal A."/>
            <person name="Feldman A."/>
            <person name="Lin J.S."/>
            <person name="Chang W.E."/>
            <person name="Higgs B.W."/>
            <person name="Demirev P."/>
            <person name="Lindquist J."/>
            <person name="Liem A."/>
            <person name="Fochler E."/>
            <person name="Read T.D."/>
            <person name="Tapia R."/>
            <person name="Johnson S."/>
            <person name="Bishop-Lilly K.A."/>
            <person name="Detter C."/>
            <person name="Han C."/>
            <person name="Sozhamannan S."/>
            <person name="Rosenzweig C.N."/>
            <person name="Skowronski E.W."/>
        </authorList>
    </citation>
    <scope>NUCLEOTIDE SEQUENCE [LARGE SCALE GENOMIC DNA]</scope>
    <source>
        <strain evidence="1 2">AIT1</strain>
    </source>
</reference>
<sequence length="97" mass="11484">MTFEFDVRPYLVTASDMEAFEEEAEYAADQLNAMFFSAVDEMAQSTFWNLDRAEQFIEEISQKWLQEPALLEAETDELDDYVRQLIRRIEQEQDGDE</sequence>
<evidence type="ECO:0000313" key="1">
    <source>
        <dbReference type="EMBL" id="RUO44118.1"/>
    </source>
</evidence>
<dbReference type="EMBL" id="PIPQ01000001">
    <property type="protein sequence ID" value="RUO44118.1"/>
    <property type="molecule type" value="Genomic_DNA"/>
</dbReference>
<evidence type="ECO:0000313" key="2">
    <source>
        <dbReference type="Proteomes" id="UP000286976"/>
    </source>
</evidence>
<accession>A0A432X9P3</accession>
<dbReference type="Proteomes" id="UP000286976">
    <property type="component" value="Unassembled WGS sequence"/>
</dbReference>
<name>A0A432X9P3_9GAMM</name>
<organism evidence="1 2">
    <name type="scientific">Aliidiomarina taiwanensis</name>
    <dbReference type="NCBI Taxonomy" id="946228"/>
    <lineage>
        <taxon>Bacteria</taxon>
        <taxon>Pseudomonadati</taxon>
        <taxon>Pseudomonadota</taxon>
        <taxon>Gammaproteobacteria</taxon>
        <taxon>Alteromonadales</taxon>
        <taxon>Idiomarinaceae</taxon>
        <taxon>Aliidiomarina</taxon>
    </lineage>
</organism>
<proteinExistence type="predicted"/>
<gene>
    <name evidence="1" type="ORF">CWE15_02820</name>
</gene>
<dbReference type="RefSeq" id="WP_126756515.1">
    <property type="nucleotide sequence ID" value="NZ_PIPQ01000001.1"/>
</dbReference>
<keyword evidence="2" id="KW-1185">Reference proteome</keyword>
<dbReference type="OrthoDB" id="6401366at2"/>
<protein>
    <submittedName>
        <fullName evidence="1">Uncharacterized protein</fullName>
    </submittedName>
</protein>